<proteinExistence type="inferred from homology"/>
<feature type="compositionally biased region" description="Polar residues" evidence="8">
    <location>
        <begin position="122"/>
        <end position="141"/>
    </location>
</feature>
<dbReference type="GO" id="GO:1902977">
    <property type="term" value="P:mitotic DNA replication preinitiation complex assembly"/>
    <property type="evidence" value="ECO:0007669"/>
    <property type="project" value="TreeGrafter"/>
</dbReference>
<reference evidence="9 10" key="1">
    <citation type="journal article" date="2019" name="BMC Genomics">
        <title>Chromosome level assembly and comparative genome analysis confirm lager-brewing yeasts originated from a single hybridization.</title>
        <authorList>
            <person name="Salazar A.N."/>
            <person name="Gorter de Vries A.R."/>
            <person name="van den Broek M."/>
            <person name="Brouwers N."/>
            <person name="de la Torre Cortes P."/>
            <person name="Kuijpers N.G.A."/>
            <person name="Daran J.G."/>
            <person name="Abeel T."/>
        </authorList>
    </citation>
    <scope>NUCLEOTIDE SEQUENCE [LARGE SCALE GENOMIC DNA]</scope>
    <source>
        <strain evidence="9 10">CBS 1483</strain>
    </source>
</reference>
<dbReference type="FunFam" id="1.10.10.1460:FF:000001">
    <property type="entry name" value="DNA replication regulator Sld2"/>
    <property type="match status" value="1"/>
</dbReference>
<comment type="function">
    <text evidence="7">Has a role in the initiation of DNA replication. Required at S-phase checkpoint.</text>
</comment>
<dbReference type="CDD" id="cd22289">
    <property type="entry name" value="RecQL4_SLD2_NTD"/>
    <property type="match status" value="1"/>
</dbReference>
<organism evidence="9 10">
    <name type="scientific">Saccharomyces pastorianus</name>
    <name type="common">Lager yeast</name>
    <name type="synonym">Saccharomyces cerevisiae x Saccharomyces eubayanus</name>
    <dbReference type="NCBI Taxonomy" id="27292"/>
    <lineage>
        <taxon>Eukaryota</taxon>
        <taxon>Fungi</taxon>
        <taxon>Dikarya</taxon>
        <taxon>Ascomycota</taxon>
        <taxon>Saccharomycotina</taxon>
        <taxon>Saccharomycetes</taxon>
        <taxon>Saccharomycetales</taxon>
        <taxon>Saccharomycetaceae</taxon>
        <taxon>Saccharomyces</taxon>
    </lineage>
</organism>
<dbReference type="InterPro" id="IPR021110">
    <property type="entry name" value="DNA_rep_checkpnt_protein"/>
</dbReference>
<dbReference type="Pfam" id="PF11719">
    <property type="entry name" value="Drc1-Sld2"/>
    <property type="match status" value="1"/>
</dbReference>
<feature type="compositionally biased region" description="Basic and acidic residues" evidence="8">
    <location>
        <begin position="368"/>
        <end position="379"/>
    </location>
</feature>
<dbReference type="PANTHER" id="PTHR28124:SF1">
    <property type="entry name" value="DNA REPLICATION REGULATOR SLD2"/>
    <property type="match status" value="1"/>
</dbReference>
<evidence type="ECO:0000256" key="5">
    <source>
        <dbReference type="ARBA" id="ARBA00023242"/>
    </source>
</evidence>
<gene>
    <name evidence="9" type="primary">SLD2_2</name>
    <name evidence="9" type="ORF">GRS66_008970</name>
</gene>
<evidence type="ECO:0000256" key="8">
    <source>
        <dbReference type="SAM" id="MobiDB-lite"/>
    </source>
</evidence>
<evidence type="ECO:0000256" key="4">
    <source>
        <dbReference type="ARBA" id="ARBA00022705"/>
    </source>
</evidence>
<dbReference type="Proteomes" id="UP000501346">
    <property type="component" value="Chromosome SeXI"/>
</dbReference>
<feature type="compositionally biased region" description="Acidic residues" evidence="8">
    <location>
        <begin position="396"/>
        <end position="406"/>
    </location>
</feature>
<feature type="compositionally biased region" description="Basic residues" evidence="8">
    <location>
        <begin position="344"/>
        <end position="355"/>
    </location>
</feature>
<dbReference type="GO" id="GO:0000727">
    <property type="term" value="P:double-strand break repair via break-induced replication"/>
    <property type="evidence" value="ECO:0007669"/>
    <property type="project" value="TreeGrafter"/>
</dbReference>
<keyword evidence="6 7" id="KW-0131">Cell cycle</keyword>
<dbReference type="PANTHER" id="PTHR28124">
    <property type="entry name" value="DNA REPLICATION REGULATOR SLD2"/>
    <property type="match status" value="1"/>
</dbReference>
<feature type="compositionally biased region" description="Basic residues" evidence="8">
    <location>
        <begin position="435"/>
        <end position="453"/>
    </location>
</feature>
<comment type="similarity">
    <text evidence="2 7">Belongs to the SLD2 family.</text>
</comment>
<evidence type="ECO:0000256" key="7">
    <source>
        <dbReference type="RuleBase" id="RU367067"/>
    </source>
</evidence>
<feature type="region of interest" description="Disordered" evidence="8">
    <location>
        <begin position="118"/>
        <end position="141"/>
    </location>
</feature>
<dbReference type="GO" id="GO:0031261">
    <property type="term" value="C:DNA replication preinitiation complex"/>
    <property type="evidence" value="ECO:0007669"/>
    <property type="project" value="TreeGrafter"/>
</dbReference>
<dbReference type="EMBL" id="CP049008">
    <property type="protein sequence ID" value="QID86346.1"/>
    <property type="molecule type" value="Genomic_DNA"/>
</dbReference>
<dbReference type="AlphaFoldDB" id="A0A6C1EAC7"/>
<feature type="compositionally biased region" description="Acidic residues" evidence="8">
    <location>
        <begin position="288"/>
        <end position="314"/>
    </location>
</feature>
<evidence type="ECO:0000256" key="6">
    <source>
        <dbReference type="ARBA" id="ARBA00023306"/>
    </source>
</evidence>
<feature type="region of interest" description="Disordered" evidence="8">
    <location>
        <begin position="284"/>
        <end position="453"/>
    </location>
</feature>
<sequence>MYSLELDKLKVELKTWEHKFIDTHNREPTRDDIKGLRDVKHMYKQYSILKKKNGLQQQREPLAQESAKMVVHIKDQDEIMEIGPTPQVYGKAISIFEMNLSPIKPVYMTTANNFGADDDSKTISNESSPQRTISQESSPANRTLVSESISNVKRQLNFQMLKAPSSHTPISSPCKKAEPSLEAEKPDFVFTMAKPVLKPSNPSRYYGPNSPLKLEEENIHLNISLESNTRRRLQMAFPSLQKTPSKDNHAGVSTSFSPSPLIRRPLTKSLIELAKEHHEIVKEFSILQEEDEEDEDGGNDNDGDEEGDENDDSLESGLVRPTVVKDIFQEDDNEDNKSKEGAFIRKRPKRRKIIKRLQDGDPETENSTVRRDVHKELMRLKKRKVAEFLGSTSELPDTESEDDDEAANSSVKPQQKPAAKRKGRKKYNLVSNNFRRLKLPKKNRFPNRRWGRR</sequence>
<dbReference type="OrthoDB" id="8775810at2759"/>
<evidence type="ECO:0000256" key="1">
    <source>
        <dbReference type="ARBA" id="ARBA00004123"/>
    </source>
</evidence>
<evidence type="ECO:0000313" key="9">
    <source>
        <dbReference type="EMBL" id="QID86346.1"/>
    </source>
</evidence>
<keyword evidence="10" id="KW-1185">Reference proteome</keyword>
<evidence type="ECO:0000256" key="2">
    <source>
        <dbReference type="ARBA" id="ARBA00007276"/>
    </source>
</evidence>
<evidence type="ECO:0000256" key="3">
    <source>
        <dbReference type="ARBA" id="ARBA00018363"/>
    </source>
</evidence>
<dbReference type="Gene3D" id="1.10.10.1460">
    <property type="match status" value="1"/>
</dbReference>
<keyword evidence="4 7" id="KW-0235">DNA replication</keyword>
<protein>
    <recommendedName>
        <fullName evidence="3 7">DNA replication regulator SLD2</fullName>
    </recommendedName>
</protein>
<dbReference type="GO" id="GO:0003688">
    <property type="term" value="F:DNA replication origin binding"/>
    <property type="evidence" value="ECO:0007669"/>
    <property type="project" value="TreeGrafter"/>
</dbReference>
<keyword evidence="5 7" id="KW-0539">Nucleus</keyword>
<dbReference type="InterPro" id="IPR040203">
    <property type="entry name" value="Sld2"/>
</dbReference>
<evidence type="ECO:0000313" key="10">
    <source>
        <dbReference type="Proteomes" id="UP000501346"/>
    </source>
</evidence>
<comment type="subcellular location">
    <subcellularLocation>
        <location evidence="1 7">Nucleus</location>
    </subcellularLocation>
</comment>
<accession>A0A6C1EAC7</accession>
<name>A0A6C1EAC7_SACPS</name>
<dbReference type="GO" id="GO:0003697">
    <property type="term" value="F:single-stranded DNA binding"/>
    <property type="evidence" value="ECO:0007669"/>
    <property type="project" value="TreeGrafter"/>
</dbReference>
<dbReference type="GO" id="GO:0006270">
    <property type="term" value="P:DNA replication initiation"/>
    <property type="evidence" value="ECO:0007669"/>
    <property type="project" value="UniProtKB-UniRule"/>
</dbReference>
<feature type="compositionally biased region" description="Basic residues" evidence="8">
    <location>
        <begin position="418"/>
        <end position="427"/>
    </location>
</feature>